<dbReference type="PANTHER" id="PTHR33392:SF6">
    <property type="entry name" value="POLYISOPRENYL-TEICHOIC ACID--PEPTIDOGLYCAN TEICHOIC ACID TRANSFERASE TAGU"/>
    <property type="match status" value="1"/>
</dbReference>
<name>A0A2H0X700_UNCKA</name>
<dbReference type="PANTHER" id="PTHR33392">
    <property type="entry name" value="POLYISOPRENYL-TEICHOIC ACID--PEPTIDOGLYCAN TEICHOIC ACID TRANSFERASE TAGU"/>
    <property type="match status" value="1"/>
</dbReference>
<evidence type="ECO:0000256" key="1">
    <source>
        <dbReference type="ARBA" id="ARBA00006068"/>
    </source>
</evidence>
<accession>A0A2H0X700</accession>
<dbReference type="InterPro" id="IPR050922">
    <property type="entry name" value="LytR/CpsA/Psr_CW_biosynth"/>
</dbReference>
<gene>
    <name evidence="3" type="ORF">COT52_02535</name>
</gene>
<reference evidence="4" key="1">
    <citation type="submission" date="2017-09" db="EMBL/GenBank/DDBJ databases">
        <title>Depth-based differentiation of microbial function through sediment-hosted aquifers and enrichment of novel symbionts in the deep terrestrial subsurface.</title>
        <authorList>
            <person name="Probst A.J."/>
            <person name="Ladd B."/>
            <person name="Jarett J.K."/>
            <person name="Geller-Mcgrath D.E."/>
            <person name="Sieber C.M.K."/>
            <person name="Emerson J.B."/>
            <person name="Anantharaman K."/>
            <person name="Thomas B.C."/>
            <person name="Malmstrom R."/>
            <person name="Stieglmeier M."/>
            <person name="Klingl A."/>
            <person name="Woyke T."/>
            <person name="Ryan C.M."/>
            <person name="Banfield J.F."/>
        </authorList>
    </citation>
    <scope>NUCLEOTIDE SEQUENCE [LARGE SCALE GENOMIC DNA]</scope>
</reference>
<dbReference type="Gene3D" id="3.40.630.190">
    <property type="entry name" value="LCP protein"/>
    <property type="match status" value="1"/>
</dbReference>
<sequence length="347" mass="37943">MSAKTRFFLLLGTVVVLIFAALPFLCRGLVSLKQPVVPPPIPYGPVGGAPLVQPTATSHLFGSPPSNTLPAPTVLPTAVTLMPTKEPGITILALGLDDCSDWQSPYCENRGPLGEKYLYPGSNTPKERSRADVIALIRLTNSKVTVLRVPRDLLVRHKNMLVKNSSGQYEWAEGKDRLNAGYYYTGVTGMKEALKDNFDIEVDYVAVVTFNAISAGFDCLGGLEIDGVVYNGKELVEKARLRRGIGDIARIGNQNALLSLALDKFKNELGFAKKAGVLLCVWSNADSYYVTDLPWTTASQLILRYTDHAQEVPVVWSVFPCVYGPAYQGKSVLYYGSGWETAVETFR</sequence>
<proteinExistence type="inferred from homology"/>
<comment type="caution">
    <text evidence="3">The sequence shown here is derived from an EMBL/GenBank/DDBJ whole genome shotgun (WGS) entry which is preliminary data.</text>
</comment>
<dbReference type="Pfam" id="PF03816">
    <property type="entry name" value="LytR_cpsA_psr"/>
    <property type="match status" value="1"/>
</dbReference>
<comment type="similarity">
    <text evidence="1">Belongs to the LytR/CpsA/Psr (LCP) family.</text>
</comment>
<evidence type="ECO:0000313" key="4">
    <source>
        <dbReference type="Proteomes" id="UP000231414"/>
    </source>
</evidence>
<dbReference type="InterPro" id="IPR004474">
    <property type="entry name" value="LytR_CpsA_psr"/>
</dbReference>
<organism evidence="3 4">
    <name type="scientific">candidate division WWE3 bacterium CG08_land_8_20_14_0_20_43_13</name>
    <dbReference type="NCBI Taxonomy" id="1975087"/>
    <lineage>
        <taxon>Bacteria</taxon>
        <taxon>Katanobacteria</taxon>
    </lineage>
</organism>
<evidence type="ECO:0000259" key="2">
    <source>
        <dbReference type="Pfam" id="PF03816"/>
    </source>
</evidence>
<dbReference type="AlphaFoldDB" id="A0A2H0X700"/>
<evidence type="ECO:0000313" key="3">
    <source>
        <dbReference type="EMBL" id="PIS20694.1"/>
    </source>
</evidence>
<protein>
    <recommendedName>
        <fullName evidence="2">Cell envelope-related transcriptional attenuator domain-containing protein</fullName>
    </recommendedName>
</protein>
<feature type="domain" description="Cell envelope-related transcriptional attenuator" evidence="2">
    <location>
        <begin position="130"/>
        <end position="226"/>
    </location>
</feature>
<dbReference type="EMBL" id="PEYW01000036">
    <property type="protein sequence ID" value="PIS20694.1"/>
    <property type="molecule type" value="Genomic_DNA"/>
</dbReference>
<dbReference type="Proteomes" id="UP000231414">
    <property type="component" value="Unassembled WGS sequence"/>
</dbReference>